<dbReference type="Proteomes" id="UP000054359">
    <property type="component" value="Unassembled WGS sequence"/>
</dbReference>
<protein>
    <submittedName>
        <fullName evidence="1">Uncharacterized protein</fullName>
    </submittedName>
</protein>
<evidence type="ECO:0000313" key="2">
    <source>
        <dbReference type="Proteomes" id="UP000054359"/>
    </source>
</evidence>
<evidence type="ECO:0000313" key="1">
    <source>
        <dbReference type="EMBL" id="KFM75261.1"/>
    </source>
</evidence>
<keyword evidence="2" id="KW-1185">Reference proteome</keyword>
<gene>
    <name evidence="1" type="ORF">X975_26908</name>
</gene>
<organism evidence="1 2">
    <name type="scientific">Stegodyphus mimosarum</name>
    <name type="common">African social velvet spider</name>
    <dbReference type="NCBI Taxonomy" id="407821"/>
    <lineage>
        <taxon>Eukaryota</taxon>
        <taxon>Metazoa</taxon>
        <taxon>Ecdysozoa</taxon>
        <taxon>Arthropoda</taxon>
        <taxon>Chelicerata</taxon>
        <taxon>Arachnida</taxon>
        <taxon>Araneae</taxon>
        <taxon>Araneomorphae</taxon>
        <taxon>Entelegynae</taxon>
        <taxon>Eresoidea</taxon>
        <taxon>Eresidae</taxon>
        <taxon>Stegodyphus</taxon>
    </lineage>
</organism>
<dbReference type="EMBL" id="KK119277">
    <property type="protein sequence ID" value="KFM75261.1"/>
    <property type="molecule type" value="Genomic_DNA"/>
</dbReference>
<feature type="non-terminal residue" evidence="1">
    <location>
        <position position="83"/>
    </location>
</feature>
<proteinExistence type="predicted"/>
<dbReference type="AlphaFoldDB" id="A0A087UD22"/>
<sequence>MFRQIANAYCGVRRRRILMTEQFLDANSGLRAFQQEVIHMPNADVTEILYAIWCRRHLTLSVIEYLLRALSVMLFCLSTIRKN</sequence>
<name>A0A087UD22_STEMI</name>
<accession>A0A087UD22</accession>
<reference evidence="1 2" key="1">
    <citation type="submission" date="2013-11" db="EMBL/GenBank/DDBJ databases">
        <title>Genome sequencing of Stegodyphus mimosarum.</title>
        <authorList>
            <person name="Bechsgaard J."/>
        </authorList>
    </citation>
    <scope>NUCLEOTIDE SEQUENCE [LARGE SCALE GENOMIC DNA]</scope>
</reference>